<organism evidence="2 3">
    <name type="scientific">Telmatocola sphagniphila</name>
    <dbReference type="NCBI Taxonomy" id="1123043"/>
    <lineage>
        <taxon>Bacteria</taxon>
        <taxon>Pseudomonadati</taxon>
        <taxon>Planctomycetota</taxon>
        <taxon>Planctomycetia</taxon>
        <taxon>Gemmatales</taxon>
        <taxon>Gemmataceae</taxon>
    </lineage>
</organism>
<dbReference type="CDD" id="cd03811">
    <property type="entry name" value="GT4_GT28_WabH-like"/>
    <property type="match status" value="1"/>
</dbReference>
<gene>
    <name evidence="2" type="ORF">KIH39_07640</name>
</gene>
<protein>
    <submittedName>
        <fullName evidence="2">Glycosyltransferase</fullName>
    </submittedName>
</protein>
<dbReference type="KEGG" id="tsph:KIH39_07640"/>
<dbReference type="AlphaFoldDB" id="A0A8E6BB93"/>
<reference evidence="2" key="1">
    <citation type="submission" date="2021-05" db="EMBL/GenBank/DDBJ databases">
        <title>Complete genome sequence of the cellulolytic planctomycete Telmatocola sphagniphila SP2T and characterization of the first cellulase from planctomycetes.</title>
        <authorList>
            <person name="Rakitin A.L."/>
            <person name="Beletsky A.V."/>
            <person name="Naumoff D.G."/>
            <person name="Kulichevskaya I.S."/>
            <person name="Mardanov A.V."/>
            <person name="Ravin N.V."/>
            <person name="Dedysh S.N."/>
        </authorList>
    </citation>
    <scope>NUCLEOTIDE SEQUENCE</scope>
    <source>
        <strain evidence="2">SP2T</strain>
    </source>
</reference>
<dbReference type="GO" id="GO:0016757">
    <property type="term" value="F:glycosyltransferase activity"/>
    <property type="evidence" value="ECO:0007669"/>
    <property type="project" value="InterPro"/>
</dbReference>
<evidence type="ECO:0000259" key="1">
    <source>
        <dbReference type="Pfam" id="PF00534"/>
    </source>
</evidence>
<dbReference type="SUPFAM" id="SSF53756">
    <property type="entry name" value="UDP-Glycosyltransferase/glycogen phosphorylase"/>
    <property type="match status" value="1"/>
</dbReference>
<evidence type="ECO:0000313" key="3">
    <source>
        <dbReference type="Proteomes" id="UP000676194"/>
    </source>
</evidence>
<dbReference type="Gene3D" id="3.40.50.2000">
    <property type="entry name" value="Glycogen Phosphorylase B"/>
    <property type="match status" value="2"/>
</dbReference>
<sequence length="369" mass="41088">MAFEPRILHVLATPRAEGTPRLVLDWLAARPDLWQGVLVLNSQPGDLKEPLQKGSRAYREHDLLQPGFSQFPRIVQASYRMVRDTRPNIVLCWVTGMASWVCEGARLAGCKKLLVHSGNPPRLGGKNDLISCSVYWPLALLRAKVICCSDYVRDANRSIRGVSRGLFQTVYNCARAREISARATRARQEIVKDGKFFTAIMVATLEKHKDHETLLKAIPSIVSRCPNFRLGLVGEGSLRGDLEQLADRLGIREQVTFLGTRSDVPELLGLADLFVFSTTINEGLGSVLLEAMAAKLPVVATDVPACRELLQGGRLGQLVPPQRPELLAEAILDKIQNRESSAHTVPTAFDYVEQFTPARMIDQYLRWVR</sequence>
<dbReference type="PANTHER" id="PTHR12526">
    <property type="entry name" value="GLYCOSYLTRANSFERASE"/>
    <property type="match status" value="1"/>
</dbReference>
<dbReference type="Pfam" id="PF00534">
    <property type="entry name" value="Glycos_transf_1"/>
    <property type="match status" value="1"/>
</dbReference>
<dbReference type="InterPro" id="IPR001296">
    <property type="entry name" value="Glyco_trans_1"/>
</dbReference>
<name>A0A8E6BB93_9BACT</name>
<proteinExistence type="predicted"/>
<dbReference type="PANTHER" id="PTHR12526:SF630">
    <property type="entry name" value="GLYCOSYLTRANSFERASE"/>
    <property type="match status" value="1"/>
</dbReference>
<dbReference type="EMBL" id="CP074694">
    <property type="protein sequence ID" value="QVL33770.1"/>
    <property type="molecule type" value="Genomic_DNA"/>
</dbReference>
<dbReference type="Proteomes" id="UP000676194">
    <property type="component" value="Chromosome"/>
</dbReference>
<evidence type="ECO:0000313" key="2">
    <source>
        <dbReference type="EMBL" id="QVL33770.1"/>
    </source>
</evidence>
<accession>A0A8E6BB93</accession>
<dbReference type="RefSeq" id="WP_213498750.1">
    <property type="nucleotide sequence ID" value="NZ_CP074694.1"/>
</dbReference>
<keyword evidence="3" id="KW-1185">Reference proteome</keyword>
<feature type="domain" description="Glycosyl transferase family 1" evidence="1">
    <location>
        <begin position="185"/>
        <end position="344"/>
    </location>
</feature>